<accession>A0A1J0EDN3</accession>
<dbReference type="EMBL" id="CP017886">
    <property type="protein sequence ID" value="APC19128.1"/>
    <property type="molecule type" value="Genomic_DNA"/>
</dbReference>
<dbReference type="GeneID" id="46911901"/>
<dbReference type="RefSeq" id="WP_071550135.1">
    <property type="nucleotide sequence ID" value="NZ_CP017886.1"/>
</dbReference>
<reference evidence="5" key="1">
    <citation type="submission" date="2016-10" db="EMBL/GenBank/DDBJ databases">
        <title>Pseudomonas frederiksbergensis ERGS4:02 complete genome.</title>
        <authorList>
            <person name="Kumar R."/>
            <person name="Acharya V."/>
            <person name="Singh D."/>
        </authorList>
    </citation>
    <scope>NUCLEOTIDE SEQUENCE [LARGE SCALE GENOMIC DNA]</scope>
    <source>
        <strain evidence="5">ERGS4:02</strain>
    </source>
</reference>
<sequence>MNMQGTEKQKALATLIKAEAVQSIAAAGLSAPHFRDACAALSEAVEAITDSSWIISNRYNLGLKTGFIYGTDRPTITAQEVSYHQLLRNEHWRNPYLRKGTSSFTKQHQAALKAMFQEAWRLERISPEVIQ</sequence>
<dbReference type="EMBL" id="CP017886">
    <property type="protein sequence ID" value="APC19116.1"/>
    <property type="molecule type" value="Genomic_DNA"/>
</dbReference>
<evidence type="ECO:0000313" key="5">
    <source>
        <dbReference type="Proteomes" id="UP000182567"/>
    </source>
</evidence>
<evidence type="ECO:0000313" key="3">
    <source>
        <dbReference type="EMBL" id="APC19116.1"/>
    </source>
</evidence>
<dbReference type="Proteomes" id="UP000182567">
    <property type="component" value="Chromosome"/>
</dbReference>
<protein>
    <submittedName>
        <fullName evidence="1">Uncharacterized protein</fullName>
    </submittedName>
</protein>
<gene>
    <name evidence="1" type="ORF">BLL42_00030</name>
    <name evidence="2" type="ORF">BLL42_00080</name>
    <name evidence="3" type="ORF">BLL42_26725</name>
    <name evidence="4" type="ORF">BLL42_26785</name>
</gene>
<evidence type="ECO:0000313" key="2">
    <source>
        <dbReference type="EMBL" id="APC14217.1"/>
    </source>
</evidence>
<dbReference type="AlphaFoldDB" id="A0A1J0EDN3"/>
<evidence type="ECO:0000313" key="1">
    <source>
        <dbReference type="EMBL" id="APC14210.1"/>
    </source>
</evidence>
<reference evidence="1" key="2">
    <citation type="journal article" date="2018" name="Genomics">
        <title>Complete genome sequence of Pseudomonas frederiksbergensis ERDD5:01 revealed genetic bases for survivability at high altitude ecosystem and bioprospection potential.</title>
        <authorList>
            <person name="Kumar R."/>
            <person name="Acharya V."/>
            <person name="Mukhia S."/>
            <person name="Singh D."/>
            <person name="Kumar S."/>
        </authorList>
    </citation>
    <scope>NUCLEOTIDE SEQUENCE</scope>
    <source>
        <strain evidence="1">ERDD5:01</strain>
    </source>
</reference>
<proteinExistence type="predicted"/>
<organism evidence="1 5">
    <name type="scientific">Pseudomonas frederiksbergensis</name>
    <dbReference type="NCBI Taxonomy" id="104087"/>
    <lineage>
        <taxon>Bacteria</taxon>
        <taxon>Pseudomonadati</taxon>
        <taxon>Pseudomonadota</taxon>
        <taxon>Gammaproteobacteria</taxon>
        <taxon>Pseudomonadales</taxon>
        <taxon>Pseudomonadaceae</taxon>
        <taxon>Pseudomonas</taxon>
    </lineage>
</organism>
<evidence type="ECO:0000313" key="4">
    <source>
        <dbReference type="EMBL" id="APC19128.1"/>
    </source>
</evidence>
<dbReference type="EMBL" id="CP017886">
    <property type="protein sequence ID" value="APC14217.1"/>
    <property type="molecule type" value="Genomic_DNA"/>
</dbReference>
<name>A0A1J0EDN3_9PSED</name>
<dbReference type="EMBL" id="CP017886">
    <property type="protein sequence ID" value="APC14210.1"/>
    <property type="molecule type" value="Genomic_DNA"/>
</dbReference>